<name>A0A9P0M762_ACAOB</name>
<protein>
    <submittedName>
        <fullName evidence="1">Uncharacterized protein</fullName>
    </submittedName>
</protein>
<dbReference type="AlphaFoldDB" id="A0A9P0M762"/>
<comment type="caution">
    <text evidence="1">The sequence shown here is derived from an EMBL/GenBank/DDBJ whole genome shotgun (WGS) entry which is preliminary data.</text>
</comment>
<accession>A0A9P0M762</accession>
<reference evidence="1" key="1">
    <citation type="submission" date="2022-03" db="EMBL/GenBank/DDBJ databases">
        <authorList>
            <person name="Sayadi A."/>
        </authorList>
    </citation>
    <scope>NUCLEOTIDE SEQUENCE</scope>
</reference>
<proteinExistence type="predicted"/>
<evidence type="ECO:0000313" key="2">
    <source>
        <dbReference type="Proteomes" id="UP001152888"/>
    </source>
</evidence>
<dbReference type="Proteomes" id="UP001152888">
    <property type="component" value="Unassembled WGS sequence"/>
</dbReference>
<gene>
    <name evidence="1" type="ORF">ACAOBT_LOCUS29350</name>
</gene>
<dbReference type="EMBL" id="CAKOFQ010007712">
    <property type="protein sequence ID" value="CAH2006864.1"/>
    <property type="molecule type" value="Genomic_DNA"/>
</dbReference>
<sequence>MGLFYTKFLPKLGDVTQW</sequence>
<evidence type="ECO:0000313" key="1">
    <source>
        <dbReference type="EMBL" id="CAH2006864.1"/>
    </source>
</evidence>
<keyword evidence="2" id="KW-1185">Reference proteome</keyword>
<organism evidence="1 2">
    <name type="scientific">Acanthoscelides obtectus</name>
    <name type="common">Bean weevil</name>
    <name type="synonym">Bruchus obtectus</name>
    <dbReference type="NCBI Taxonomy" id="200917"/>
    <lineage>
        <taxon>Eukaryota</taxon>
        <taxon>Metazoa</taxon>
        <taxon>Ecdysozoa</taxon>
        <taxon>Arthropoda</taxon>
        <taxon>Hexapoda</taxon>
        <taxon>Insecta</taxon>
        <taxon>Pterygota</taxon>
        <taxon>Neoptera</taxon>
        <taxon>Endopterygota</taxon>
        <taxon>Coleoptera</taxon>
        <taxon>Polyphaga</taxon>
        <taxon>Cucujiformia</taxon>
        <taxon>Chrysomeloidea</taxon>
        <taxon>Chrysomelidae</taxon>
        <taxon>Bruchinae</taxon>
        <taxon>Bruchini</taxon>
        <taxon>Acanthoscelides</taxon>
    </lineage>
</organism>